<dbReference type="Gene3D" id="1.10.8.60">
    <property type="match status" value="1"/>
</dbReference>
<feature type="domain" description="BRCT" evidence="12">
    <location>
        <begin position="334"/>
        <end position="414"/>
    </location>
</feature>
<dbReference type="SUPFAM" id="SSF48019">
    <property type="entry name" value="post-AAA+ oligomerization domain-like"/>
    <property type="match status" value="1"/>
</dbReference>
<dbReference type="GO" id="GO:0005524">
    <property type="term" value="F:ATP binding"/>
    <property type="evidence" value="ECO:0007669"/>
    <property type="project" value="UniProtKB-UniRule"/>
</dbReference>
<dbReference type="InterPro" id="IPR003593">
    <property type="entry name" value="AAA+_ATPase"/>
</dbReference>
<feature type="compositionally biased region" description="Polar residues" evidence="11">
    <location>
        <begin position="1"/>
        <end position="11"/>
    </location>
</feature>
<feature type="region of interest" description="Disordered" evidence="11">
    <location>
        <begin position="991"/>
        <end position="1062"/>
    </location>
</feature>
<dbReference type="InterPro" id="IPR001357">
    <property type="entry name" value="BRCT_dom"/>
</dbReference>
<feature type="region of interest" description="Disordered" evidence="11">
    <location>
        <begin position="547"/>
        <end position="572"/>
    </location>
</feature>
<dbReference type="GO" id="GO:0006281">
    <property type="term" value="P:DNA repair"/>
    <property type="evidence" value="ECO:0007669"/>
    <property type="project" value="InterPro"/>
</dbReference>
<dbReference type="InterPro" id="IPR013725">
    <property type="entry name" value="DNA_replication_fac_RFC1_C"/>
</dbReference>
<dbReference type="Proteomes" id="UP000515204">
    <property type="component" value="Unplaced"/>
</dbReference>
<comment type="subcellular location">
    <subcellularLocation>
        <location evidence="1 10">Nucleus</location>
    </subcellularLocation>
</comment>
<dbReference type="PANTHER" id="PTHR23389">
    <property type="entry name" value="CHROMOSOME TRANSMISSION FIDELITY FACTOR 18"/>
    <property type="match status" value="1"/>
</dbReference>
<dbReference type="Pfam" id="PF00004">
    <property type="entry name" value="AAA"/>
    <property type="match status" value="1"/>
</dbReference>
<feature type="region of interest" description="Disordered" evidence="11">
    <location>
        <begin position="414"/>
        <end position="500"/>
    </location>
</feature>
<dbReference type="Pfam" id="PF25361">
    <property type="entry name" value="AAA_lid_RFC1"/>
    <property type="match status" value="1"/>
</dbReference>
<feature type="compositionally biased region" description="Basic and acidic residues" evidence="11">
    <location>
        <begin position="414"/>
        <end position="423"/>
    </location>
</feature>
<accession>A0A6P3WRL1</accession>
<feature type="compositionally biased region" description="Basic and acidic residues" evidence="11">
    <location>
        <begin position="279"/>
        <end position="288"/>
    </location>
</feature>
<dbReference type="InterPro" id="IPR047854">
    <property type="entry name" value="RFC_lid"/>
</dbReference>
<dbReference type="SMART" id="SM00382">
    <property type="entry name" value="AAA"/>
    <property type="match status" value="1"/>
</dbReference>
<dbReference type="Gene3D" id="3.40.50.10190">
    <property type="entry name" value="BRCT domain"/>
    <property type="match status" value="1"/>
</dbReference>
<dbReference type="Gene3D" id="1.20.272.10">
    <property type="match status" value="1"/>
</dbReference>
<keyword evidence="9 10" id="KW-0539">Nucleus</keyword>
<dbReference type="FunFam" id="1.20.272.10:FF:000005">
    <property type="entry name" value="Replication factor C subunit 1"/>
    <property type="match status" value="1"/>
</dbReference>
<dbReference type="Gene3D" id="3.40.50.300">
    <property type="entry name" value="P-loop containing nucleotide triphosphate hydrolases"/>
    <property type="match status" value="1"/>
</dbReference>
<feature type="compositionally biased region" description="Acidic residues" evidence="11">
    <location>
        <begin position="1005"/>
        <end position="1020"/>
    </location>
</feature>
<feature type="compositionally biased region" description="Basic and acidic residues" evidence="11">
    <location>
        <begin position="547"/>
        <end position="556"/>
    </location>
</feature>
<dbReference type="GO" id="GO:0005663">
    <property type="term" value="C:DNA replication factor C complex"/>
    <property type="evidence" value="ECO:0007669"/>
    <property type="project" value="InterPro"/>
</dbReference>
<evidence type="ECO:0000256" key="9">
    <source>
        <dbReference type="ARBA" id="ARBA00023242"/>
    </source>
</evidence>
<keyword evidence="6 10" id="KW-0547">Nucleotide-binding</keyword>
<keyword evidence="13" id="KW-1185">Reference proteome</keyword>
<dbReference type="SMART" id="SM00292">
    <property type="entry name" value="BRCT"/>
    <property type="match status" value="1"/>
</dbReference>
<dbReference type="InterPro" id="IPR036420">
    <property type="entry name" value="BRCT_dom_sf"/>
</dbReference>
<evidence type="ECO:0000256" key="5">
    <source>
        <dbReference type="ARBA" id="ARBA00022705"/>
    </source>
</evidence>
<keyword evidence="8" id="KW-0238">DNA-binding</keyword>
<dbReference type="OrthoDB" id="446168at2759"/>
<dbReference type="CDD" id="cd18140">
    <property type="entry name" value="HLD_clamp_RFC"/>
    <property type="match status" value="1"/>
</dbReference>
<dbReference type="InterPro" id="IPR027417">
    <property type="entry name" value="P-loop_NTPase"/>
</dbReference>
<dbReference type="Pfam" id="PF08519">
    <property type="entry name" value="RFC1"/>
    <property type="match status" value="1"/>
</dbReference>
<dbReference type="InterPro" id="IPR012178">
    <property type="entry name" value="RFC1"/>
</dbReference>
<organism evidence="13 14">
    <name type="scientific">Dinoponera quadriceps</name>
    <name type="common">South American ant</name>
    <dbReference type="NCBI Taxonomy" id="609295"/>
    <lineage>
        <taxon>Eukaryota</taxon>
        <taxon>Metazoa</taxon>
        <taxon>Ecdysozoa</taxon>
        <taxon>Arthropoda</taxon>
        <taxon>Hexapoda</taxon>
        <taxon>Insecta</taxon>
        <taxon>Pterygota</taxon>
        <taxon>Neoptera</taxon>
        <taxon>Endopterygota</taxon>
        <taxon>Hymenoptera</taxon>
        <taxon>Apocrita</taxon>
        <taxon>Aculeata</taxon>
        <taxon>Formicoidea</taxon>
        <taxon>Formicidae</taxon>
        <taxon>Ponerinae</taxon>
        <taxon>Ponerini</taxon>
        <taxon>Dinoponera</taxon>
    </lineage>
</organism>
<keyword evidence="4" id="KW-0597">Phosphoprotein</keyword>
<dbReference type="FunFam" id="3.40.50.10190:FF:000001">
    <property type="entry name" value="Replication factor C subunit 1"/>
    <property type="match status" value="1"/>
</dbReference>
<evidence type="ECO:0000256" key="4">
    <source>
        <dbReference type="ARBA" id="ARBA00022553"/>
    </source>
</evidence>
<feature type="compositionally biased region" description="Basic residues" evidence="11">
    <location>
        <begin position="182"/>
        <end position="191"/>
    </location>
</feature>
<feature type="compositionally biased region" description="Basic residues" evidence="11">
    <location>
        <begin position="1053"/>
        <end position="1062"/>
    </location>
</feature>
<evidence type="ECO:0000256" key="7">
    <source>
        <dbReference type="ARBA" id="ARBA00022840"/>
    </source>
</evidence>
<keyword evidence="7 10" id="KW-0067">ATP-binding</keyword>
<dbReference type="GeneID" id="106741174"/>
<feature type="region of interest" description="Disordered" evidence="11">
    <location>
        <begin position="1"/>
        <end position="95"/>
    </location>
</feature>
<dbReference type="PANTHER" id="PTHR23389:SF6">
    <property type="entry name" value="REPLICATION FACTOR C SUBUNIT 1"/>
    <property type="match status" value="1"/>
</dbReference>
<name>A0A6P3WRL1_DINQU</name>
<dbReference type="GO" id="GO:0006260">
    <property type="term" value="P:DNA replication"/>
    <property type="evidence" value="ECO:0007669"/>
    <property type="project" value="UniProtKB-KW"/>
</dbReference>
<feature type="compositionally biased region" description="Basic and acidic residues" evidence="11">
    <location>
        <begin position="196"/>
        <end position="221"/>
    </location>
</feature>
<sequence length="1062" mass="118049">MPRVSNKNGANTAKDIRSYFAPVANSQTSSKFAPKPKKKRVISSDEDEEKPQSSAKRSKIVQKTRRNLSILSDSEDDMINDKKDSDQSKACTSGNKKSLKVFSGDLFGNKPVTRIEEARVNRKLQEMESEFHNDADFEAVLSKLDMSQNIQNTKEEKGSIKNADISGNLETTVTKTEVGHNNSKKGKRKSFSLHNEINKGKLHNETNKTNKLKTKEVKSPNKDINTYSKTVISSPPKRKQQSEGKVGFGSNESPNTNDKHTDNVSKKFKNMPNITTSASKHEDIEKQSSNKKKAKETVLFELRIEMKKQRSILYEKYLQRGGARNPGSKTIPTGAKNCLAGLSFLLTGVLDSLERNEAEDLIRNYGGRTVNSVSSKVNYVIVGDEAGPAKLAKANSLGIEQISEDNLLEMIRTRPEGRAEDIKPATTRAKPKKVLNKSESDTSPSPSETKALSSLMNKTKALSSPSPVKTEVPVVSLKKETSTISSSVPKQESNISDGSQKTITNISSQLLVEKYRPKTLKQIIGQQGDRSSAHNLYNWLRDWHKNRQDSKSKDASSKQSSGQNFKAALLSGPPGVGKTSTVQIVCKDLGYDLLEFNASDTRSKTLLKEEISGLLSNTTLKHYFADNNQKTTSKHVLVMDEVDGMAGNEDRGGLQELVNLIKHTEIPIICICNDRSNVKMRTLSCHSYDLKFPKLRVEQIRSSMMSLCYKENISISTDDLDQLIESTNHDIRQVINHLEFFGGRTTRGGQAAGKKHANKNFKLGAFDVAKMVFNASQQRDTTLNDKIGLYFHDYNIAPLFVQENYPAVKLSQVSPLQRLERIARTADSISQGDLVEKVMRSGMTWSLLPLHACFSFIIPGSEMSGSLDAMVRFPGWFGRNSKATRFNRLMQELTTHTRLATGASKDAVNLDYMLHIRNAVVKPLIDNGTDGIEAAIAVMGKYHLMREDLDSMMEITLWPGVRNSMSNLDSKVKAAFTRAYQKNPPMLPYAVNSGSTVKKKSVRDDDNDLVDEEESEEEEGKIDSDAMIKIKKPTASTSKTAAVTKRTGEPVKKRGKRRGRAK</sequence>
<dbReference type="Pfam" id="PF00533">
    <property type="entry name" value="BRCT"/>
    <property type="match status" value="1"/>
</dbReference>
<dbReference type="KEGG" id="dqu:106741174"/>
<dbReference type="SUPFAM" id="SSF52113">
    <property type="entry name" value="BRCT domain"/>
    <property type="match status" value="1"/>
</dbReference>
<dbReference type="InterPro" id="IPR003959">
    <property type="entry name" value="ATPase_AAA_core"/>
</dbReference>
<gene>
    <name evidence="14" type="primary">LOC106741174</name>
</gene>
<evidence type="ECO:0000313" key="13">
    <source>
        <dbReference type="Proteomes" id="UP000515204"/>
    </source>
</evidence>
<protein>
    <recommendedName>
        <fullName evidence="3 10">Replication factor C subunit 1</fullName>
    </recommendedName>
</protein>
<feature type="region of interest" description="Disordered" evidence="11">
    <location>
        <begin position="171"/>
        <end position="290"/>
    </location>
</feature>
<dbReference type="GO" id="GO:0003689">
    <property type="term" value="F:DNA clamp loader activity"/>
    <property type="evidence" value="ECO:0007669"/>
    <property type="project" value="UniProtKB-UniRule"/>
</dbReference>
<dbReference type="InterPro" id="IPR008921">
    <property type="entry name" value="DNA_pol3_clamp-load_cplx_C"/>
</dbReference>
<dbReference type="GO" id="GO:0003677">
    <property type="term" value="F:DNA binding"/>
    <property type="evidence" value="ECO:0007669"/>
    <property type="project" value="UniProtKB-KW"/>
</dbReference>
<evidence type="ECO:0000256" key="2">
    <source>
        <dbReference type="ARBA" id="ARBA00006116"/>
    </source>
</evidence>
<proteinExistence type="inferred from homology"/>
<dbReference type="RefSeq" id="XP_014468374.1">
    <property type="nucleotide sequence ID" value="XM_014612888.1"/>
</dbReference>
<feature type="compositionally biased region" description="Polar residues" evidence="11">
    <location>
        <begin position="482"/>
        <end position="500"/>
    </location>
</feature>
<comment type="similarity">
    <text evidence="2 10">Belongs to the activator 1 large subunit family.</text>
</comment>
<dbReference type="CTD" id="100035172"/>
<feature type="compositionally biased region" description="Low complexity" evidence="11">
    <location>
        <begin position="441"/>
        <end position="450"/>
    </location>
</feature>
<evidence type="ECO:0000256" key="8">
    <source>
        <dbReference type="ARBA" id="ARBA00023125"/>
    </source>
</evidence>
<reference evidence="14" key="1">
    <citation type="submission" date="2025-08" db="UniProtKB">
        <authorList>
            <consortium name="RefSeq"/>
        </authorList>
    </citation>
    <scope>IDENTIFICATION</scope>
</reference>
<evidence type="ECO:0000259" key="12">
    <source>
        <dbReference type="PROSITE" id="PS50172"/>
    </source>
</evidence>
<dbReference type="PIRSF" id="PIRSF036578">
    <property type="entry name" value="RFC1"/>
    <property type="match status" value="1"/>
</dbReference>
<evidence type="ECO:0000256" key="11">
    <source>
        <dbReference type="SAM" id="MobiDB-lite"/>
    </source>
</evidence>
<keyword evidence="5 10" id="KW-0235">DNA replication</keyword>
<dbReference type="SUPFAM" id="SSF52540">
    <property type="entry name" value="P-loop containing nucleoside triphosphate hydrolases"/>
    <property type="match status" value="1"/>
</dbReference>
<feature type="compositionally biased region" description="Basic residues" evidence="11">
    <location>
        <begin position="56"/>
        <end position="66"/>
    </location>
</feature>
<evidence type="ECO:0000313" key="14">
    <source>
        <dbReference type="RefSeq" id="XP_014468374.1"/>
    </source>
</evidence>
<dbReference type="GO" id="GO:0005634">
    <property type="term" value="C:nucleus"/>
    <property type="evidence" value="ECO:0007669"/>
    <property type="project" value="UniProtKB-SubCell"/>
</dbReference>
<feature type="compositionally biased region" description="Polar residues" evidence="11">
    <location>
        <begin position="171"/>
        <end position="181"/>
    </location>
</feature>
<evidence type="ECO:0000256" key="6">
    <source>
        <dbReference type="ARBA" id="ARBA00022741"/>
    </source>
</evidence>
<dbReference type="AlphaFoldDB" id="A0A6P3WRL1"/>
<dbReference type="GO" id="GO:0016887">
    <property type="term" value="F:ATP hydrolysis activity"/>
    <property type="evidence" value="ECO:0007669"/>
    <property type="project" value="InterPro"/>
</dbReference>
<feature type="compositionally biased region" description="Low complexity" evidence="11">
    <location>
        <begin position="1033"/>
        <end position="1045"/>
    </location>
</feature>
<evidence type="ECO:0000256" key="1">
    <source>
        <dbReference type="ARBA" id="ARBA00004123"/>
    </source>
</evidence>
<feature type="compositionally biased region" description="Polar residues" evidence="11">
    <location>
        <begin position="451"/>
        <end position="467"/>
    </location>
</feature>
<feature type="compositionally biased region" description="Polar residues" evidence="11">
    <location>
        <begin position="222"/>
        <end position="233"/>
    </location>
</feature>
<dbReference type="PROSITE" id="PS50172">
    <property type="entry name" value="BRCT"/>
    <property type="match status" value="1"/>
</dbReference>
<dbReference type="FunFam" id="3.40.50.300:FF:000395">
    <property type="entry name" value="Replication factor C subunit 1"/>
    <property type="match status" value="1"/>
</dbReference>
<evidence type="ECO:0000256" key="10">
    <source>
        <dbReference type="PIRNR" id="PIRNR036578"/>
    </source>
</evidence>
<dbReference type="CDD" id="cd00009">
    <property type="entry name" value="AAA"/>
    <property type="match status" value="1"/>
</dbReference>
<evidence type="ECO:0000256" key="3">
    <source>
        <dbReference type="ARBA" id="ARBA00020401"/>
    </source>
</evidence>